<dbReference type="Proteomes" id="UP000001623">
    <property type="component" value="Chromosome"/>
</dbReference>
<dbReference type="RefSeq" id="WP_013894892.1">
    <property type="nucleotide sequence ID" value="NC_015675.1"/>
</dbReference>
<organism evidence="1 2">
    <name type="scientific">Mesorhizobium opportunistum (strain LMG 24607 / HAMBI 3007 / WSM2075)</name>
    <dbReference type="NCBI Taxonomy" id="536019"/>
    <lineage>
        <taxon>Bacteria</taxon>
        <taxon>Pseudomonadati</taxon>
        <taxon>Pseudomonadota</taxon>
        <taxon>Alphaproteobacteria</taxon>
        <taxon>Hyphomicrobiales</taxon>
        <taxon>Phyllobacteriaceae</taxon>
        <taxon>Mesorhizobium</taxon>
    </lineage>
</organism>
<dbReference type="HOGENOM" id="CLU_1218592_0_0_5"/>
<protein>
    <submittedName>
        <fullName evidence="1">Uncharacterized protein</fullName>
    </submittedName>
</protein>
<accession>F7Y0Z5</accession>
<sequence>MMIALLSPTLAGGAALPPWLPAGATAFLDFVNGTYYAGGAVQAVGTLLGGGFDAGEISGSGMLIFDGNGNQPSAAGALLSDLVAALPVGCTLVFDMDFVNPPYGWVMLLGDNTNWDTSVDGITIAADDNTYDAVSLGVGHALSGTGVHRLAVTLNRDVGGGDFEYAWCADGASADTQTVSYAIGWALNTAWIGSDGSGNDQLMDHVYFRSITLYPAVAPADLPALTS</sequence>
<evidence type="ECO:0000313" key="1">
    <source>
        <dbReference type="EMBL" id="AEH88208.1"/>
    </source>
</evidence>
<dbReference type="STRING" id="536019.Mesop_3767"/>
<name>F7Y0Z5_MESOW</name>
<dbReference type="EMBL" id="CP002279">
    <property type="protein sequence ID" value="AEH88208.1"/>
    <property type="molecule type" value="Genomic_DNA"/>
</dbReference>
<proteinExistence type="predicted"/>
<dbReference type="KEGG" id="mop:Mesop_3767"/>
<reference evidence="1 2" key="1">
    <citation type="submission" date="2010-10" db="EMBL/GenBank/DDBJ databases">
        <title>Complete sequence of Mesorhizobium opportunistum WSM2075.</title>
        <authorList>
            <consortium name="US DOE Joint Genome Institute"/>
            <person name="Lucas S."/>
            <person name="Copeland A."/>
            <person name="Lapidus A."/>
            <person name="Cheng J.-F."/>
            <person name="Bruce D."/>
            <person name="Goodwin L."/>
            <person name="Pitluck S."/>
            <person name="Chertkov O."/>
            <person name="Misra M."/>
            <person name="Detter J.C."/>
            <person name="Han C."/>
            <person name="Tapia R."/>
            <person name="Land M."/>
            <person name="Hauser L."/>
            <person name="Kyrpides N."/>
            <person name="Ovchinnikova G."/>
            <person name="Mavrommatis K.M."/>
            <person name="Tiwari R.P."/>
            <person name="Howieson J.G."/>
            <person name="O'Hara G.W."/>
            <person name="Nandasena K.G."/>
            <person name="Woyke T."/>
        </authorList>
    </citation>
    <scope>NUCLEOTIDE SEQUENCE [LARGE SCALE GENOMIC DNA]</scope>
    <source>
        <strain evidence="2">LMG 24607 / HAMBI 3007 / WSM2075</strain>
    </source>
</reference>
<dbReference type="AlphaFoldDB" id="F7Y0Z5"/>
<gene>
    <name evidence="1" type="ordered locus">Mesop_3767</name>
</gene>
<evidence type="ECO:0000313" key="2">
    <source>
        <dbReference type="Proteomes" id="UP000001623"/>
    </source>
</evidence>